<keyword evidence="3" id="KW-1185">Reference proteome</keyword>
<proteinExistence type="predicted"/>
<sequence>MKTLTLFFFIVFTTLCTVNAQITKGNWMVGGDASLNIDKSEGTSSSGFTSTTKAFSLRVTPNIGYFIIDKFAVGVSPFLGLSNPDGANNNVTNYGIGPFMRYYFLKTENRINLFAHTSYFLAKTKNQSGASGDLKSFEFKMGPVLYFNSSVGLELTLSYKNDNQNSSSGSEIIFDRISFNIGFQIHLEK</sequence>
<name>A0ABP9F803_9FLAO</name>
<accession>A0ABP9F803</accession>
<evidence type="ECO:0008006" key="4">
    <source>
        <dbReference type="Google" id="ProtNLM"/>
    </source>
</evidence>
<protein>
    <recommendedName>
        <fullName evidence="4">Outer membrane protein beta-barrel domain-containing protein</fullName>
    </recommendedName>
</protein>
<evidence type="ECO:0000313" key="3">
    <source>
        <dbReference type="Proteomes" id="UP001500433"/>
    </source>
</evidence>
<keyword evidence="1" id="KW-0732">Signal</keyword>
<comment type="caution">
    <text evidence="2">The sequence shown here is derived from an EMBL/GenBank/DDBJ whole genome shotgun (WGS) entry which is preliminary data.</text>
</comment>
<evidence type="ECO:0000313" key="2">
    <source>
        <dbReference type="EMBL" id="GAA4895636.1"/>
    </source>
</evidence>
<reference evidence="3" key="1">
    <citation type="journal article" date="2019" name="Int. J. Syst. Evol. Microbiol.">
        <title>The Global Catalogue of Microorganisms (GCM) 10K type strain sequencing project: providing services to taxonomists for standard genome sequencing and annotation.</title>
        <authorList>
            <consortium name="The Broad Institute Genomics Platform"/>
            <consortium name="The Broad Institute Genome Sequencing Center for Infectious Disease"/>
            <person name="Wu L."/>
            <person name="Ma J."/>
        </authorList>
    </citation>
    <scope>NUCLEOTIDE SEQUENCE [LARGE SCALE GENOMIC DNA]</scope>
    <source>
        <strain evidence="3">JCM 18274</strain>
    </source>
</reference>
<feature type="signal peptide" evidence="1">
    <location>
        <begin position="1"/>
        <end position="20"/>
    </location>
</feature>
<evidence type="ECO:0000256" key="1">
    <source>
        <dbReference type="SAM" id="SignalP"/>
    </source>
</evidence>
<feature type="chain" id="PRO_5045516812" description="Outer membrane protein beta-barrel domain-containing protein" evidence="1">
    <location>
        <begin position="21"/>
        <end position="189"/>
    </location>
</feature>
<organism evidence="2 3">
    <name type="scientific">Flaviramulus aquimarinus</name>
    <dbReference type="NCBI Taxonomy" id="1170456"/>
    <lineage>
        <taxon>Bacteria</taxon>
        <taxon>Pseudomonadati</taxon>
        <taxon>Bacteroidota</taxon>
        <taxon>Flavobacteriia</taxon>
        <taxon>Flavobacteriales</taxon>
        <taxon>Flavobacteriaceae</taxon>
        <taxon>Flaviramulus</taxon>
    </lineage>
</organism>
<dbReference type="RefSeq" id="WP_345274050.1">
    <property type="nucleotide sequence ID" value="NZ_BAABJH010000002.1"/>
</dbReference>
<gene>
    <name evidence="2" type="ORF">GCM10023311_20480</name>
</gene>
<dbReference type="Proteomes" id="UP001500433">
    <property type="component" value="Unassembled WGS sequence"/>
</dbReference>
<dbReference type="EMBL" id="BAABJH010000002">
    <property type="protein sequence ID" value="GAA4895636.1"/>
    <property type="molecule type" value="Genomic_DNA"/>
</dbReference>